<dbReference type="STRING" id="91626.A0A0C9LWV4"/>
<dbReference type="PANTHER" id="PTHR39600:SF1">
    <property type="entry name" value="PEPTIDASE INHIBITOR I78 FAMILY PROTEIN"/>
    <property type="match status" value="1"/>
</dbReference>
<dbReference type="EMBL" id="DF836538">
    <property type="protein sequence ID" value="GAN09180.1"/>
    <property type="molecule type" value="Genomic_DNA"/>
</dbReference>
<dbReference type="Gene3D" id="3.30.10.10">
    <property type="entry name" value="Trypsin Inhibitor V, subunit A"/>
    <property type="match status" value="1"/>
</dbReference>
<dbReference type="AlphaFoldDB" id="A0A0C9LWV4"/>
<proteinExistence type="predicted"/>
<gene>
    <name evidence="1" type="ORF">MAM1_0249d08702</name>
</gene>
<sequence>MEESNNNVAEWEEKLVGKILLEDDAEHTLKDDEVVRIKDLPSYHRVLPPGAIMTRDYRVDRLNVFIDDNRKVERVYYA</sequence>
<dbReference type="Proteomes" id="UP000053815">
    <property type="component" value="Unassembled WGS sequence"/>
</dbReference>
<dbReference type="InterPro" id="IPR021719">
    <property type="entry name" value="Prot_inh_I78"/>
</dbReference>
<evidence type="ECO:0000313" key="1">
    <source>
        <dbReference type="EMBL" id="GAN09180.1"/>
    </source>
</evidence>
<dbReference type="Pfam" id="PF11720">
    <property type="entry name" value="Inhibitor_I78"/>
    <property type="match status" value="1"/>
</dbReference>
<evidence type="ECO:0000313" key="2">
    <source>
        <dbReference type="Proteomes" id="UP000053815"/>
    </source>
</evidence>
<reference evidence="1" key="1">
    <citation type="submission" date="2014-09" db="EMBL/GenBank/DDBJ databases">
        <title>Draft genome sequence of an oleaginous Mucoromycotina fungus Mucor ambiguus NBRC6742.</title>
        <authorList>
            <person name="Takeda I."/>
            <person name="Yamane N."/>
            <person name="Morita T."/>
            <person name="Tamano K."/>
            <person name="Machida M."/>
            <person name="Baker S."/>
            <person name="Koike H."/>
        </authorList>
    </citation>
    <scope>NUCLEOTIDE SEQUENCE</scope>
    <source>
        <strain evidence="1">NBRC 6742</strain>
    </source>
</reference>
<keyword evidence="2" id="KW-1185">Reference proteome</keyword>
<protein>
    <submittedName>
        <fullName evidence="1">Uncharacterized protein</fullName>
    </submittedName>
</protein>
<name>A0A0C9LWV4_9FUNG</name>
<accession>A0A0C9LWV4</accession>
<dbReference type="OrthoDB" id="10013825at2759"/>
<organism evidence="1">
    <name type="scientific">Mucor ambiguus</name>
    <dbReference type="NCBI Taxonomy" id="91626"/>
    <lineage>
        <taxon>Eukaryota</taxon>
        <taxon>Fungi</taxon>
        <taxon>Fungi incertae sedis</taxon>
        <taxon>Mucoromycota</taxon>
        <taxon>Mucoromycotina</taxon>
        <taxon>Mucoromycetes</taxon>
        <taxon>Mucorales</taxon>
        <taxon>Mucorineae</taxon>
        <taxon>Mucoraceae</taxon>
        <taxon>Mucor</taxon>
    </lineage>
</organism>
<dbReference type="PANTHER" id="PTHR39600">
    <property type="entry name" value="PEPTIDASE INHIBITOR I78 FAMILY PROTEIN"/>
    <property type="match status" value="1"/>
</dbReference>